<feature type="non-terminal residue" evidence="2">
    <location>
        <position position="67"/>
    </location>
</feature>
<accession>A0AA38F744</accession>
<comment type="caution">
    <text evidence="2">The sequence shown here is derived from an EMBL/GenBank/DDBJ whole genome shotgun (WGS) entry which is preliminary data.</text>
</comment>
<dbReference type="Pfam" id="PF22936">
    <property type="entry name" value="Pol_BBD"/>
    <property type="match status" value="1"/>
</dbReference>
<dbReference type="EMBL" id="JAHRHJ020000011">
    <property type="protein sequence ID" value="KAH9294939.1"/>
    <property type="molecule type" value="Genomic_DNA"/>
</dbReference>
<sequence length="67" mass="7409">MAVGDVCQDALILSLDNISESWVLDLGASFHAMPHRHYCTNFVQGDFGHVYLGDDEPCNIVRKGCVQ</sequence>
<dbReference type="AlphaFoldDB" id="A0AA38F744"/>
<organism evidence="2 3">
    <name type="scientific">Taxus chinensis</name>
    <name type="common">Chinese yew</name>
    <name type="synonym">Taxus wallichiana var. chinensis</name>
    <dbReference type="NCBI Taxonomy" id="29808"/>
    <lineage>
        <taxon>Eukaryota</taxon>
        <taxon>Viridiplantae</taxon>
        <taxon>Streptophyta</taxon>
        <taxon>Embryophyta</taxon>
        <taxon>Tracheophyta</taxon>
        <taxon>Spermatophyta</taxon>
        <taxon>Pinopsida</taxon>
        <taxon>Pinidae</taxon>
        <taxon>Conifers II</taxon>
        <taxon>Cupressales</taxon>
        <taxon>Taxaceae</taxon>
        <taxon>Taxus</taxon>
    </lineage>
</organism>
<reference evidence="2 3" key="1">
    <citation type="journal article" date="2021" name="Nat. Plants">
        <title>The Taxus genome provides insights into paclitaxel biosynthesis.</title>
        <authorList>
            <person name="Xiong X."/>
            <person name="Gou J."/>
            <person name="Liao Q."/>
            <person name="Li Y."/>
            <person name="Zhou Q."/>
            <person name="Bi G."/>
            <person name="Li C."/>
            <person name="Du R."/>
            <person name="Wang X."/>
            <person name="Sun T."/>
            <person name="Guo L."/>
            <person name="Liang H."/>
            <person name="Lu P."/>
            <person name="Wu Y."/>
            <person name="Zhang Z."/>
            <person name="Ro D.K."/>
            <person name="Shang Y."/>
            <person name="Huang S."/>
            <person name="Yan J."/>
        </authorList>
    </citation>
    <scope>NUCLEOTIDE SEQUENCE [LARGE SCALE GENOMIC DNA]</scope>
    <source>
        <strain evidence="2">Ta-2019</strain>
    </source>
</reference>
<evidence type="ECO:0000313" key="2">
    <source>
        <dbReference type="EMBL" id="KAH9294939.1"/>
    </source>
</evidence>
<evidence type="ECO:0000259" key="1">
    <source>
        <dbReference type="Pfam" id="PF22936"/>
    </source>
</evidence>
<feature type="domain" description="Retrovirus-related Pol polyprotein from transposon TNT 1-94-like beta-barrel" evidence="1">
    <location>
        <begin position="22"/>
        <end position="67"/>
    </location>
</feature>
<dbReference type="InterPro" id="IPR054722">
    <property type="entry name" value="PolX-like_BBD"/>
</dbReference>
<protein>
    <recommendedName>
        <fullName evidence="1">Retrovirus-related Pol polyprotein from transposon TNT 1-94-like beta-barrel domain-containing protein</fullName>
    </recommendedName>
</protein>
<name>A0AA38F744_TAXCH</name>
<gene>
    <name evidence="2" type="ORF">KI387_038527</name>
</gene>
<keyword evidence="3" id="KW-1185">Reference proteome</keyword>
<evidence type="ECO:0000313" key="3">
    <source>
        <dbReference type="Proteomes" id="UP000824469"/>
    </source>
</evidence>
<dbReference type="Proteomes" id="UP000824469">
    <property type="component" value="Unassembled WGS sequence"/>
</dbReference>
<proteinExistence type="predicted"/>